<keyword evidence="9" id="KW-1185">Reference proteome</keyword>
<evidence type="ECO:0000256" key="4">
    <source>
        <dbReference type="ARBA" id="ARBA00023136"/>
    </source>
</evidence>
<keyword evidence="4 6" id="KW-0472">Membrane</keyword>
<evidence type="ECO:0000256" key="6">
    <source>
        <dbReference type="SAM" id="Phobius"/>
    </source>
</evidence>
<evidence type="ECO:0000256" key="1">
    <source>
        <dbReference type="ARBA" id="ARBA00004167"/>
    </source>
</evidence>
<dbReference type="AlphaFoldDB" id="A0A8H4W1E5"/>
<protein>
    <submittedName>
        <fullName evidence="8">Uncharacterized protein</fullName>
    </submittedName>
</protein>
<dbReference type="InterPro" id="IPR051694">
    <property type="entry name" value="Immunoregulatory_rcpt-like"/>
</dbReference>
<evidence type="ECO:0000313" key="9">
    <source>
        <dbReference type="Proteomes" id="UP000566819"/>
    </source>
</evidence>
<dbReference type="GO" id="GO:0071944">
    <property type="term" value="C:cell periphery"/>
    <property type="evidence" value="ECO:0007669"/>
    <property type="project" value="UniProtKB-ARBA"/>
</dbReference>
<name>A0A8H4W1E5_9HELO</name>
<evidence type="ECO:0000256" key="7">
    <source>
        <dbReference type="SAM" id="SignalP"/>
    </source>
</evidence>
<evidence type="ECO:0000313" key="8">
    <source>
        <dbReference type="EMBL" id="KAF4630041.1"/>
    </source>
</evidence>
<feature type="region of interest" description="Disordered" evidence="5">
    <location>
        <begin position="35"/>
        <end position="126"/>
    </location>
</feature>
<gene>
    <name evidence="8" type="ORF">G7Y89_g8110</name>
</gene>
<sequence length="482" mass="50635">MRLHNFLTCFIACAQLSYGISFTVDSSKDILNGRSPQVTDSAGSAASSSFMDDRTPRKPSTSTKKKSPPARSVESPSPTSRKESTTSRATTSSSSTLPSTASASISSSSTTDTTSTSSTSSSTTQSISSTDIVLTITMTASIFPATTPTQGPSSPTIVLPIATAGFSSTAASPGMSSGAKAGIGIGIALGALALTGLGIFGFLWRRKRQAAVIQRGINRMSMLEKGNGGSSENPLGGPLLDSSAWVEQNVTGMGEGYRGVKGVTRLSRPFVDNGPLLDGGILLENEPPAKNGPMTENGPLMEQPIMSPMSPMSPITHWSGVNSQNRRQTFPLLHAPMSPKSPISPITPEHMSMSAQPQRQTYIAYNGPSTAIIEEDERPGRRERRSLGGLVSPMGTDSDRGYDRRRSLGTVSSATVSRMGTESDGSDRRKASVGAVSPISERSLRRASTVDRRKESPPVPLILRIPARKPVGGRVDSVDSVG</sequence>
<reference evidence="8 9" key="1">
    <citation type="submission" date="2020-03" db="EMBL/GenBank/DDBJ databases">
        <title>Draft Genome Sequence of Cudoniella acicularis.</title>
        <authorList>
            <person name="Buettner E."/>
            <person name="Kellner H."/>
        </authorList>
    </citation>
    <scope>NUCLEOTIDE SEQUENCE [LARGE SCALE GENOMIC DNA]</scope>
    <source>
        <strain evidence="8 9">DSM 108380</strain>
    </source>
</reference>
<feature type="compositionally biased region" description="Basic and acidic residues" evidence="5">
    <location>
        <begin position="442"/>
        <end position="456"/>
    </location>
</feature>
<evidence type="ECO:0000256" key="5">
    <source>
        <dbReference type="SAM" id="MobiDB-lite"/>
    </source>
</evidence>
<feature type="chain" id="PRO_5034365486" evidence="7">
    <location>
        <begin position="20"/>
        <end position="482"/>
    </location>
</feature>
<proteinExistence type="predicted"/>
<feature type="region of interest" description="Disordered" evidence="5">
    <location>
        <begin position="370"/>
        <end position="461"/>
    </location>
</feature>
<feature type="signal peptide" evidence="7">
    <location>
        <begin position="1"/>
        <end position="19"/>
    </location>
</feature>
<dbReference type="EMBL" id="JAAMPI010000597">
    <property type="protein sequence ID" value="KAF4630041.1"/>
    <property type="molecule type" value="Genomic_DNA"/>
</dbReference>
<feature type="compositionally biased region" description="Low complexity" evidence="5">
    <location>
        <begin position="86"/>
        <end position="126"/>
    </location>
</feature>
<dbReference type="PANTHER" id="PTHR15549:SF26">
    <property type="entry name" value="AXIAL BUDDING PATTERN PROTEIN 2-RELATED"/>
    <property type="match status" value="1"/>
</dbReference>
<dbReference type="Proteomes" id="UP000566819">
    <property type="component" value="Unassembled WGS sequence"/>
</dbReference>
<feature type="compositionally biased region" description="Polar residues" evidence="5">
    <location>
        <begin position="35"/>
        <end position="50"/>
    </location>
</feature>
<keyword evidence="7" id="KW-0732">Signal</keyword>
<feature type="compositionally biased region" description="Polar residues" evidence="5">
    <location>
        <begin position="409"/>
        <end position="420"/>
    </location>
</feature>
<evidence type="ECO:0000256" key="3">
    <source>
        <dbReference type="ARBA" id="ARBA00022989"/>
    </source>
</evidence>
<accession>A0A8H4W1E5</accession>
<feature type="compositionally biased region" description="Basic and acidic residues" evidence="5">
    <location>
        <begin position="397"/>
        <end position="406"/>
    </location>
</feature>
<organism evidence="8 9">
    <name type="scientific">Cudoniella acicularis</name>
    <dbReference type="NCBI Taxonomy" id="354080"/>
    <lineage>
        <taxon>Eukaryota</taxon>
        <taxon>Fungi</taxon>
        <taxon>Dikarya</taxon>
        <taxon>Ascomycota</taxon>
        <taxon>Pezizomycotina</taxon>
        <taxon>Leotiomycetes</taxon>
        <taxon>Helotiales</taxon>
        <taxon>Tricladiaceae</taxon>
        <taxon>Cudoniella</taxon>
    </lineage>
</organism>
<dbReference type="PANTHER" id="PTHR15549">
    <property type="entry name" value="PAIRED IMMUNOGLOBULIN-LIKE TYPE 2 RECEPTOR"/>
    <property type="match status" value="1"/>
</dbReference>
<evidence type="ECO:0000256" key="2">
    <source>
        <dbReference type="ARBA" id="ARBA00022692"/>
    </source>
</evidence>
<comment type="caution">
    <text evidence="8">The sequence shown here is derived from an EMBL/GenBank/DDBJ whole genome shotgun (WGS) entry which is preliminary data.</text>
</comment>
<dbReference type="GO" id="GO:0016020">
    <property type="term" value="C:membrane"/>
    <property type="evidence" value="ECO:0007669"/>
    <property type="project" value="UniProtKB-SubCell"/>
</dbReference>
<comment type="subcellular location">
    <subcellularLocation>
        <location evidence="1">Membrane</location>
        <topology evidence="1">Single-pass membrane protein</topology>
    </subcellularLocation>
</comment>
<feature type="transmembrane region" description="Helical" evidence="6">
    <location>
        <begin position="181"/>
        <end position="204"/>
    </location>
</feature>
<keyword evidence="3 6" id="KW-1133">Transmembrane helix</keyword>
<keyword evidence="2 6" id="KW-0812">Transmembrane</keyword>